<gene>
    <name evidence="3" type="ORF">AQUCO_00100218v1</name>
</gene>
<dbReference type="EMBL" id="KZ305018">
    <property type="protein sequence ID" value="PIA64587.1"/>
    <property type="molecule type" value="Genomic_DNA"/>
</dbReference>
<evidence type="ECO:0000313" key="3">
    <source>
        <dbReference type="EMBL" id="PIA64587.1"/>
    </source>
</evidence>
<sequence length="525" mass="59967">MTHRAHHTDWKRLSQTRSYCRPAYSPMNGIVYTTSLALTRFHPVTLGIYAFITRELTRTRWQGADGEGNLHVGNPRHMHPQYWRHYLISSIFSVLEHFVLFMRAIYLAVLFSPTIAMAPFAESFGVQFRKTWIHLFRVTLENAGPAFIAWGQWAATRLDLFPKDLCVELSKLQTVAPQHSFAYTKNTIEKAFGRKLSEIFDEFEEAPVASGHVFQVHRATLRSRYPGVQLNPIAVAVKVRHPGIKESIKRDFIIIESFAKIMNVIPTLKWLRLDERVQQVADYMMSQVDLSKKAELLGCFGYNFRFYTHMSFSKPLYPLVHPAVLVETFEEGESLSRYIHDDVVELDAHTRVKLVPAGTFALLLMLMDDMYIFAGMHPGNLLLRVDKGKPHLVFADVGITARLSPSEIVNLVKLFQSVGRRDGHTAAKHALRLSEKQTCPYPDAFIEDVTKSIAFWDTKEGGVINPYECMNRLVEKVRLHKVNIDDNVHTAMVTILALEVVEPGYKLIGKLKHICHVKSLGSWHV</sequence>
<dbReference type="InterPro" id="IPR052402">
    <property type="entry name" value="ADCK_kinase"/>
</dbReference>
<protein>
    <recommendedName>
        <fullName evidence="2">ABC1 atypical kinase-like domain-containing protein</fullName>
    </recommendedName>
</protein>
<dbReference type="OrthoDB" id="1290869at2759"/>
<keyword evidence="1" id="KW-0472">Membrane</keyword>
<keyword evidence="1" id="KW-0812">Transmembrane</keyword>
<feature type="transmembrane region" description="Helical" evidence="1">
    <location>
        <begin position="86"/>
        <end position="111"/>
    </location>
</feature>
<dbReference type="InterPro" id="IPR004147">
    <property type="entry name" value="ABC1_dom"/>
</dbReference>
<evidence type="ECO:0000313" key="4">
    <source>
        <dbReference type="Proteomes" id="UP000230069"/>
    </source>
</evidence>
<dbReference type="PANTHER" id="PTHR45890:SF7">
    <property type="entry name" value="OS07G0558000 PROTEIN"/>
    <property type="match status" value="1"/>
</dbReference>
<name>A0A2G5F9G6_AQUCA</name>
<accession>A0A2G5F9G6</accession>
<dbReference type="Proteomes" id="UP000230069">
    <property type="component" value="Unassembled WGS sequence"/>
</dbReference>
<feature type="domain" description="ABC1 atypical kinase-like" evidence="2">
    <location>
        <begin position="171"/>
        <end position="428"/>
    </location>
</feature>
<feature type="transmembrane region" description="Helical" evidence="1">
    <location>
        <begin position="30"/>
        <end position="52"/>
    </location>
</feature>
<evidence type="ECO:0000259" key="2">
    <source>
        <dbReference type="Pfam" id="PF03109"/>
    </source>
</evidence>
<dbReference type="AlphaFoldDB" id="A0A2G5F9G6"/>
<dbReference type="STRING" id="218851.A0A2G5F9G6"/>
<dbReference type="Pfam" id="PF03109">
    <property type="entry name" value="ABC1"/>
    <property type="match status" value="1"/>
</dbReference>
<dbReference type="PANTHER" id="PTHR45890">
    <property type="entry name" value="AARF DOMAIN CONTAINING KINASE 2 (PREDICTED)"/>
    <property type="match status" value="1"/>
</dbReference>
<proteinExistence type="predicted"/>
<keyword evidence="1" id="KW-1133">Transmembrane helix</keyword>
<dbReference type="InParanoid" id="A0A2G5F9G6"/>
<keyword evidence="4" id="KW-1185">Reference proteome</keyword>
<organism evidence="3 4">
    <name type="scientific">Aquilegia coerulea</name>
    <name type="common">Rocky mountain columbine</name>
    <dbReference type="NCBI Taxonomy" id="218851"/>
    <lineage>
        <taxon>Eukaryota</taxon>
        <taxon>Viridiplantae</taxon>
        <taxon>Streptophyta</taxon>
        <taxon>Embryophyta</taxon>
        <taxon>Tracheophyta</taxon>
        <taxon>Spermatophyta</taxon>
        <taxon>Magnoliopsida</taxon>
        <taxon>Ranunculales</taxon>
        <taxon>Ranunculaceae</taxon>
        <taxon>Thalictroideae</taxon>
        <taxon>Aquilegia</taxon>
    </lineage>
</organism>
<evidence type="ECO:0000256" key="1">
    <source>
        <dbReference type="SAM" id="Phobius"/>
    </source>
</evidence>
<reference evidence="3 4" key="1">
    <citation type="submission" date="2017-09" db="EMBL/GenBank/DDBJ databases">
        <title>WGS assembly of Aquilegia coerulea Goldsmith.</title>
        <authorList>
            <person name="Hodges S."/>
            <person name="Kramer E."/>
            <person name="Nordborg M."/>
            <person name="Tomkins J."/>
            <person name="Borevitz J."/>
            <person name="Derieg N."/>
            <person name="Yan J."/>
            <person name="Mihaltcheva S."/>
            <person name="Hayes R.D."/>
            <person name="Rokhsar D."/>
        </authorList>
    </citation>
    <scope>NUCLEOTIDE SEQUENCE [LARGE SCALE GENOMIC DNA]</scope>
    <source>
        <strain evidence="4">cv. Goldsmith</strain>
    </source>
</reference>